<dbReference type="AlphaFoldDB" id="A0A0C3E9G5"/>
<dbReference type="InParanoid" id="A0A0C3E9G5"/>
<sequence>IGFYPQGEPEAFCLIDPEDVIRGEHVILAFRYGCLLTCYRHQSRATSRRMTKTGISIMWTCDFVDHDMFMRYRGGGVGH</sequence>
<protein>
    <submittedName>
        <fullName evidence="1">Uncharacterized protein</fullName>
    </submittedName>
</protein>
<reference evidence="2" key="2">
    <citation type="submission" date="2015-01" db="EMBL/GenBank/DDBJ databases">
        <title>Evolutionary Origins and Diversification of the Mycorrhizal Mutualists.</title>
        <authorList>
            <consortium name="DOE Joint Genome Institute"/>
            <consortium name="Mycorrhizal Genomics Consortium"/>
            <person name="Kohler A."/>
            <person name="Kuo A."/>
            <person name="Nagy L.G."/>
            <person name="Floudas D."/>
            <person name="Copeland A."/>
            <person name="Barry K.W."/>
            <person name="Cichocki N."/>
            <person name="Veneault-Fourrey C."/>
            <person name="LaButti K."/>
            <person name="Lindquist E.A."/>
            <person name="Lipzen A."/>
            <person name="Lundell T."/>
            <person name="Morin E."/>
            <person name="Murat C."/>
            <person name="Riley R."/>
            <person name="Ohm R."/>
            <person name="Sun H."/>
            <person name="Tunlid A."/>
            <person name="Henrissat B."/>
            <person name="Grigoriev I.V."/>
            <person name="Hibbett D.S."/>
            <person name="Martin F."/>
        </authorList>
    </citation>
    <scope>NUCLEOTIDE SEQUENCE [LARGE SCALE GENOMIC DNA]</scope>
    <source>
        <strain evidence="2">Foug A</strain>
    </source>
</reference>
<feature type="non-terminal residue" evidence="1">
    <location>
        <position position="1"/>
    </location>
</feature>
<name>A0A0C3E9G5_9AGAM</name>
<proteinExistence type="predicted"/>
<evidence type="ECO:0000313" key="2">
    <source>
        <dbReference type="Proteomes" id="UP000053989"/>
    </source>
</evidence>
<dbReference type="Proteomes" id="UP000053989">
    <property type="component" value="Unassembled WGS sequence"/>
</dbReference>
<dbReference type="OrthoDB" id="3267098at2759"/>
<keyword evidence="2" id="KW-1185">Reference proteome</keyword>
<evidence type="ECO:0000313" key="1">
    <source>
        <dbReference type="EMBL" id="KIM64999.1"/>
    </source>
</evidence>
<dbReference type="EMBL" id="KN822025">
    <property type="protein sequence ID" value="KIM64999.1"/>
    <property type="molecule type" value="Genomic_DNA"/>
</dbReference>
<organism evidence="1 2">
    <name type="scientific">Scleroderma citrinum Foug A</name>
    <dbReference type="NCBI Taxonomy" id="1036808"/>
    <lineage>
        <taxon>Eukaryota</taxon>
        <taxon>Fungi</taxon>
        <taxon>Dikarya</taxon>
        <taxon>Basidiomycota</taxon>
        <taxon>Agaricomycotina</taxon>
        <taxon>Agaricomycetes</taxon>
        <taxon>Agaricomycetidae</taxon>
        <taxon>Boletales</taxon>
        <taxon>Sclerodermatineae</taxon>
        <taxon>Sclerodermataceae</taxon>
        <taxon>Scleroderma</taxon>
    </lineage>
</organism>
<reference evidence="1 2" key="1">
    <citation type="submission" date="2014-04" db="EMBL/GenBank/DDBJ databases">
        <authorList>
            <consortium name="DOE Joint Genome Institute"/>
            <person name="Kuo A."/>
            <person name="Kohler A."/>
            <person name="Nagy L.G."/>
            <person name="Floudas D."/>
            <person name="Copeland A."/>
            <person name="Barry K.W."/>
            <person name="Cichocki N."/>
            <person name="Veneault-Fourrey C."/>
            <person name="LaButti K."/>
            <person name="Lindquist E.A."/>
            <person name="Lipzen A."/>
            <person name="Lundell T."/>
            <person name="Morin E."/>
            <person name="Murat C."/>
            <person name="Sun H."/>
            <person name="Tunlid A."/>
            <person name="Henrissat B."/>
            <person name="Grigoriev I.V."/>
            <person name="Hibbett D.S."/>
            <person name="Martin F."/>
            <person name="Nordberg H.P."/>
            <person name="Cantor M.N."/>
            <person name="Hua S.X."/>
        </authorList>
    </citation>
    <scope>NUCLEOTIDE SEQUENCE [LARGE SCALE GENOMIC DNA]</scope>
    <source>
        <strain evidence="1 2">Foug A</strain>
    </source>
</reference>
<gene>
    <name evidence="1" type="ORF">SCLCIDRAFT_45317</name>
</gene>
<dbReference type="HOGENOM" id="CLU_163769_1_0_1"/>
<feature type="non-terminal residue" evidence="1">
    <location>
        <position position="79"/>
    </location>
</feature>
<dbReference type="STRING" id="1036808.A0A0C3E9G5"/>
<accession>A0A0C3E9G5</accession>